<name>B4DBR0_9BACT</name>
<protein>
    <recommendedName>
        <fullName evidence="3">Nucleotidyl transferase AbiEii/AbiGii toxin family protein</fullName>
    </recommendedName>
</protein>
<dbReference type="Proteomes" id="UP000005824">
    <property type="component" value="Unassembled WGS sequence"/>
</dbReference>
<dbReference type="Pfam" id="PF08843">
    <property type="entry name" value="AbiEii"/>
    <property type="match status" value="1"/>
</dbReference>
<gene>
    <name evidence="1" type="ORF">CfE428DRAFT_6351</name>
</gene>
<dbReference type="AlphaFoldDB" id="B4DBR0"/>
<dbReference type="InterPro" id="IPR014942">
    <property type="entry name" value="AbiEii"/>
</dbReference>
<proteinExistence type="predicted"/>
<dbReference type="InParanoid" id="B4DBR0"/>
<dbReference type="EMBL" id="ABVL01000040">
    <property type="protein sequence ID" value="EDY16089.1"/>
    <property type="molecule type" value="Genomic_DNA"/>
</dbReference>
<comment type="caution">
    <text evidence="1">The sequence shown here is derived from an EMBL/GenBank/DDBJ whole genome shotgun (WGS) entry which is preliminary data.</text>
</comment>
<dbReference type="RefSeq" id="WP_006983669.1">
    <property type="nucleotide sequence ID" value="NZ_ABVL01000040.1"/>
</dbReference>
<accession>B4DBR0</accession>
<evidence type="ECO:0000313" key="1">
    <source>
        <dbReference type="EMBL" id="EDY16089.1"/>
    </source>
</evidence>
<keyword evidence="2" id="KW-1185">Reference proteome</keyword>
<reference evidence="1 2" key="1">
    <citation type="journal article" date="2011" name="J. Bacteriol.">
        <title>Genome sequence of Chthoniobacter flavus Ellin428, an aerobic heterotrophic soil bacterium.</title>
        <authorList>
            <person name="Kant R."/>
            <person name="van Passel M.W."/>
            <person name="Palva A."/>
            <person name="Lucas S."/>
            <person name="Lapidus A."/>
            <person name="Glavina Del Rio T."/>
            <person name="Dalin E."/>
            <person name="Tice H."/>
            <person name="Bruce D."/>
            <person name="Goodwin L."/>
            <person name="Pitluck S."/>
            <person name="Larimer F.W."/>
            <person name="Land M.L."/>
            <person name="Hauser L."/>
            <person name="Sangwan P."/>
            <person name="de Vos W.M."/>
            <person name="Janssen P.H."/>
            <person name="Smidt H."/>
        </authorList>
    </citation>
    <scope>NUCLEOTIDE SEQUENCE [LARGE SCALE GENOMIC DNA]</scope>
    <source>
        <strain evidence="1 2">Ellin428</strain>
    </source>
</reference>
<evidence type="ECO:0000313" key="2">
    <source>
        <dbReference type="Proteomes" id="UP000005824"/>
    </source>
</evidence>
<evidence type="ECO:0008006" key="3">
    <source>
        <dbReference type="Google" id="ProtNLM"/>
    </source>
</evidence>
<sequence>MDTSKLAPETRRVWEFLSSQPALGGFVLIGGTALTMHLAHRVSEDLDFINVADKLPRSALNGLVRILERSGFTVVRDDNQAAYDEFLIAGQSLHDYQQNFLINGVKVNFFAPNPDLAGMVESSSASLVRVATLPELFRTKALASANRCVSRDWIDLYVLFRGHRFALHDFHEAFQRPGISNPKLSISQAFQNLCRGVKSVTDPGYETLMPDAPTLAEMAAFFTQLRDKYQTEQARLAFQQKGSGSKENR</sequence>
<organism evidence="1 2">
    <name type="scientific">Chthoniobacter flavus Ellin428</name>
    <dbReference type="NCBI Taxonomy" id="497964"/>
    <lineage>
        <taxon>Bacteria</taxon>
        <taxon>Pseudomonadati</taxon>
        <taxon>Verrucomicrobiota</taxon>
        <taxon>Spartobacteria</taxon>
        <taxon>Chthoniobacterales</taxon>
        <taxon>Chthoniobacteraceae</taxon>
        <taxon>Chthoniobacter</taxon>
    </lineage>
</organism>